<accession>A0ABY1YAG2</accession>
<evidence type="ECO:0000256" key="1">
    <source>
        <dbReference type="SAM" id="SignalP"/>
    </source>
</evidence>
<dbReference type="EMBL" id="SISF01000025">
    <property type="protein sequence ID" value="TBN15049.1"/>
    <property type="molecule type" value="Genomic_DNA"/>
</dbReference>
<reference evidence="2 3" key="1">
    <citation type="submission" date="2019-02" db="EMBL/GenBank/DDBJ databases">
        <title>Current taxonomic status of genus Agrobacterium and description of Agrobacterium cavarae sp. nov. isolated from maize roots.</title>
        <authorList>
            <person name="Flores-Felix J.D."/>
            <person name="Menendez E."/>
            <person name="Ramirez-Bahena M.H."/>
            <person name="Garcia-Fraile P."/>
            <person name="Velazquez E."/>
        </authorList>
    </citation>
    <scope>NUCLEOTIDE SEQUENCE [LARGE SCALE GENOMIC DNA]</scope>
    <source>
        <strain evidence="2 3">RZME10</strain>
    </source>
</reference>
<proteinExistence type="predicted"/>
<feature type="chain" id="PRO_5046957252" evidence="1">
    <location>
        <begin position="19"/>
        <end position="232"/>
    </location>
</feature>
<evidence type="ECO:0000313" key="3">
    <source>
        <dbReference type="Proteomes" id="UP000294239"/>
    </source>
</evidence>
<keyword evidence="3" id="KW-1185">Reference proteome</keyword>
<dbReference type="GeneID" id="301040783"/>
<comment type="caution">
    <text evidence="2">The sequence shown here is derived from an EMBL/GenBank/DDBJ whole genome shotgun (WGS) entry which is preliminary data.</text>
</comment>
<evidence type="ECO:0000313" key="2">
    <source>
        <dbReference type="EMBL" id="TBN15049.1"/>
    </source>
</evidence>
<keyword evidence="1" id="KW-0732">Signal</keyword>
<protein>
    <submittedName>
        <fullName evidence="2">Uncharacterized protein</fullName>
    </submittedName>
</protein>
<gene>
    <name evidence="2" type="ORF">EYC79_06245</name>
</gene>
<dbReference type="Proteomes" id="UP000294239">
    <property type="component" value="Unassembled WGS sequence"/>
</dbReference>
<sequence length="232" mass="25834">MKLLSGALVLIAATLVFAVAANELARTLRYVDLVYVNEKFEGRGERANSIIHEYASVAEKVSMRGECRSDILDAAVGVVLADLDRLNPDTDYERWVESAARAQNVVEHAVRCAPFVSDYSLRLAMIKRAAGEEASQQATLMSRAVELDPASMRGLRSRFAQWRKLDAASLKAAEPALTRDLTTLLGYASPATVRELLKQPSPTLSSYIFSVTMHLPEERRQRLERWKVLPKT</sequence>
<feature type="signal peptide" evidence="1">
    <location>
        <begin position="1"/>
        <end position="18"/>
    </location>
</feature>
<organism evidence="2 3">
    <name type="scientific">Agrobacterium cavarae</name>
    <dbReference type="NCBI Taxonomy" id="2528239"/>
    <lineage>
        <taxon>Bacteria</taxon>
        <taxon>Pseudomonadati</taxon>
        <taxon>Pseudomonadota</taxon>
        <taxon>Alphaproteobacteria</taxon>
        <taxon>Hyphomicrobiales</taxon>
        <taxon>Rhizobiaceae</taxon>
        <taxon>Rhizobium/Agrobacterium group</taxon>
        <taxon>Agrobacterium</taxon>
    </lineage>
</organism>
<name>A0ABY1YAG2_9HYPH</name>
<dbReference type="RefSeq" id="WP_130977467.1">
    <property type="nucleotide sequence ID" value="NZ_SISF01000025.1"/>
</dbReference>